<dbReference type="CDD" id="cd10936">
    <property type="entry name" value="CE4_DAC2"/>
    <property type="match status" value="1"/>
</dbReference>
<dbReference type="AlphaFoldDB" id="A0A936YQN1"/>
<accession>A0A936YQN1</accession>
<dbReference type="Pfam" id="PF04748">
    <property type="entry name" value="Polysacc_deac_2"/>
    <property type="match status" value="1"/>
</dbReference>
<dbReference type="PANTHER" id="PTHR30105">
    <property type="entry name" value="UNCHARACTERIZED YIBQ-RELATED"/>
    <property type="match status" value="1"/>
</dbReference>
<reference evidence="3" key="1">
    <citation type="submission" date="2021-01" db="EMBL/GenBank/DDBJ databases">
        <title>Rhizobium sp. strain KVB221 16S ribosomal RNA gene Genome sequencing and assembly.</title>
        <authorList>
            <person name="Kang M."/>
        </authorList>
    </citation>
    <scope>NUCLEOTIDE SEQUENCE</scope>
    <source>
        <strain evidence="3">KVB221</strain>
    </source>
</reference>
<evidence type="ECO:0000313" key="4">
    <source>
        <dbReference type="Proteomes" id="UP000633219"/>
    </source>
</evidence>
<dbReference type="Proteomes" id="UP000633219">
    <property type="component" value="Unassembled WGS sequence"/>
</dbReference>
<dbReference type="GO" id="GO:0005975">
    <property type="term" value="P:carbohydrate metabolic process"/>
    <property type="evidence" value="ECO:0007669"/>
    <property type="project" value="InterPro"/>
</dbReference>
<dbReference type="RefSeq" id="WP_201663474.1">
    <property type="nucleotide sequence ID" value="NZ_JAEQNC010000017.1"/>
</dbReference>
<evidence type="ECO:0000256" key="2">
    <source>
        <dbReference type="SAM" id="Phobius"/>
    </source>
</evidence>
<dbReference type="SUPFAM" id="SSF88713">
    <property type="entry name" value="Glycoside hydrolase/deacetylase"/>
    <property type="match status" value="1"/>
</dbReference>
<keyword evidence="2" id="KW-0472">Membrane</keyword>
<dbReference type="InterPro" id="IPR006837">
    <property type="entry name" value="Divergent_DAC"/>
</dbReference>
<protein>
    <submittedName>
        <fullName evidence="3">Divergent polysaccharide deacetylase family protein</fullName>
    </submittedName>
</protein>
<dbReference type="PANTHER" id="PTHR30105:SF2">
    <property type="entry name" value="DIVERGENT POLYSACCHARIDE DEACETYLASE SUPERFAMILY"/>
    <property type="match status" value="1"/>
</dbReference>
<organism evidence="3 4">
    <name type="scientific">Rhizobium setariae</name>
    <dbReference type="NCBI Taxonomy" id="2801340"/>
    <lineage>
        <taxon>Bacteria</taxon>
        <taxon>Pseudomonadati</taxon>
        <taxon>Pseudomonadota</taxon>
        <taxon>Alphaproteobacteria</taxon>
        <taxon>Hyphomicrobiales</taxon>
        <taxon>Rhizobiaceae</taxon>
        <taxon>Rhizobium/Agrobacterium group</taxon>
        <taxon>Rhizobium</taxon>
    </lineage>
</organism>
<keyword evidence="4" id="KW-1185">Reference proteome</keyword>
<feature type="region of interest" description="Disordered" evidence="1">
    <location>
        <begin position="68"/>
        <end position="98"/>
    </location>
</feature>
<keyword evidence="2" id="KW-0812">Transmembrane</keyword>
<dbReference type="InterPro" id="IPR011330">
    <property type="entry name" value="Glyco_hydro/deAcase_b/a-brl"/>
</dbReference>
<evidence type="ECO:0000313" key="3">
    <source>
        <dbReference type="EMBL" id="MBL0374923.1"/>
    </source>
</evidence>
<comment type="caution">
    <text evidence="3">The sequence shown here is derived from an EMBL/GenBank/DDBJ whole genome shotgun (WGS) entry which is preliminary data.</text>
</comment>
<dbReference type="EMBL" id="JAEQNC010000017">
    <property type="protein sequence ID" value="MBL0374923.1"/>
    <property type="molecule type" value="Genomic_DNA"/>
</dbReference>
<dbReference type="Gene3D" id="3.20.20.370">
    <property type="entry name" value="Glycoside hydrolase/deacetylase"/>
    <property type="match status" value="1"/>
</dbReference>
<sequence length="401" mass="42619">MSSGIHTPLGKDRKPSSARPRFLTAGRLLVATGIIVVLGGSIYPLIAPEKLAKPEALVADAVNAGVQEDQNSPETAGSETDPKQFDKLKRSRPLDGANVDRQVLEDGTVVTKITPKSRDKSGPIVIDAKANAAQDPRNSTFPDEALVQETPNGKLPVVAADGTRPVERYARPWSGARGTRIAIVVGGLGLSQTGTLRALKMLPEEVTVAFASNGNSLARWMPEARRGGHEVLLQVPLEPFDYPDNDPGPLTLLHSNSEAKNLSLLHKSMAKTTNYTGVMNYLGGRLLADPSALEPVMRDIGERGLLFLDDGSSAQSQSGTYAKAFAMPHAFADIVLDNEVNRSAILKKLDELERVALRKGSAVGVASAFDESVDAVTEWARQAGGRGIEIVGVSALAEVPN</sequence>
<keyword evidence="2" id="KW-1133">Transmembrane helix</keyword>
<name>A0A936YQN1_9HYPH</name>
<proteinExistence type="predicted"/>
<evidence type="ECO:0000256" key="1">
    <source>
        <dbReference type="SAM" id="MobiDB-lite"/>
    </source>
</evidence>
<feature type="compositionally biased region" description="Polar residues" evidence="1">
    <location>
        <begin position="68"/>
        <end position="78"/>
    </location>
</feature>
<gene>
    <name evidence="3" type="ORF">JJB09_23195</name>
</gene>
<feature type="transmembrane region" description="Helical" evidence="2">
    <location>
        <begin position="21"/>
        <end position="46"/>
    </location>
</feature>